<dbReference type="PaxDb" id="3218-PP1S160_112V6.1"/>
<dbReference type="EMBL" id="ABEU02000004">
    <property type="protein sequence ID" value="PNR54736.1"/>
    <property type="molecule type" value="Genomic_DNA"/>
</dbReference>
<organism evidence="1">
    <name type="scientific">Physcomitrium patens</name>
    <name type="common">Spreading-leaved earth moss</name>
    <name type="synonym">Physcomitrella patens</name>
    <dbReference type="NCBI Taxonomy" id="3218"/>
    <lineage>
        <taxon>Eukaryota</taxon>
        <taxon>Viridiplantae</taxon>
        <taxon>Streptophyta</taxon>
        <taxon>Embryophyta</taxon>
        <taxon>Bryophyta</taxon>
        <taxon>Bryophytina</taxon>
        <taxon>Bryopsida</taxon>
        <taxon>Funariidae</taxon>
        <taxon>Funariales</taxon>
        <taxon>Funariaceae</taxon>
        <taxon>Physcomitrium</taxon>
    </lineage>
</organism>
<evidence type="ECO:0000313" key="1">
    <source>
        <dbReference type="EMBL" id="PNR54736.1"/>
    </source>
</evidence>
<evidence type="ECO:0000313" key="3">
    <source>
        <dbReference type="Proteomes" id="UP000006727"/>
    </source>
</evidence>
<dbReference type="AlphaFoldDB" id="A0A2K1KLS9"/>
<name>A0A2K1KLS9_PHYPA</name>
<keyword evidence="3" id="KW-1185">Reference proteome</keyword>
<evidence type="ECO:0000313" key="2">
    <source>
        <dbReference type="EnsemblPlants" id="Pp3c4_1610V3.1"/>
    </source>
</evidence>
<gene>
    <name evidence="1" type="ORF">PHYPA_005629</name>
</gene>
<sequence length="165" mass="19295">MTKLIIFHKSWSYVSMHDGAQIANHIKKQSTLSASEINEIWWDQGKYPTAPSLKYFADVKLQGVKLHTSEPKRVGDNFNRQEELKRTTSNYDHRQKLSPQHTMVFFLPTWAQEPLVCNSWEGLTWLLSELGGVTWLLVGCSRKARPQAWRDHVQQNVLENFHKYK</sequence>
<dbReference type="InParanoid" id="A0A2K1KLS9"/>
<dbReference type="EnsemblPlants" id="Pp3c4_1610V3.1">
    <property type="protein sequence ID" value="Pp3c4_1610V3.1"/>
    <property type="gene ID" value="Pp3c4_1610"/>
</dbReference>
<reference evidence="1 3" key="2">
    <citation type="journal article" date="2018" name="Plant J.">
        <title>The Physcomitrella patens chromosome-scale assembly reveals moss genome structure and evolution.</title>
        <authorList>
            <person name="Lang D."/>
            <person name="Ullrich K.K."/>
            <person name="Murat F."/>
            <person name="Fuchs J."/>
            <person name="Jenkins J."/>
            <person name="Haas F.B."/>
            <person name="Piednoel M."/>
            <person name="Gundlach H."/>
            <person name="Van Bel M."/>
            <person name="Meyberg R."/>
            <person name="Vives C."/>
            <person name="Morata J."/>
            <person name="Symeonidi A."/>
            <person name="Hiss M."/>
            <person name="Muchero W."/>
            <person name="Kamisugi Y."/>
            <person name="Saleh O."/>
            <person name="Blanc G."/>
            <person name="Decker E.L."/>
            <person name="van Gessel N."/>
            <person name="Grimwood J."/>
            <person name="Hayes R.D."/>
            <person name="Graham S.W."/>
            <person name="Gunter L.E."/>
            <person name="McDaniel S.F."/>
            <person name="Hoernstein S.N.W."/>
            <person name="Larsson A."/>
            <person name="Li F.W."/>
            <person name="Perroud P.F."/>
            <person name="Phillips J."/>
            <person name="Ranjan P."/>
            <person name="Rokshar D.S."/>
            <person name="Rothfels C.J."/>
            <person name="Schneider L."/>
            <person name="Shu S."/>
            <person name="Stevenson D.W."/>
            <person name="Thummler F."/>
            <person name="Tillich M."/>
            <person name="Villarreal Aguilar J.C."/>
            <person name="Widiez T."/>
            <person name="Wong G.K."/>
            <person name="Wymore A."/>
            <person name="Zhang Y."/>
            <person name="Zimmer A.D."/>
            <person name="Quatrano R.S."/>
            <person name="Mayer K.F.X."/>
            <person name="Goodstein D."/>
            <person name="Casacuberta J.M."/>
            <person name="Vandepoele K."/>
            <person name="Reski R."/>
            <person name="Cuming A.C."/>
            <person name="Tuskan G.A."/>
            <person name="Maumus F."/>
            <person name="Salse J."/>
            <person name="Schmutz J."/>
            <person name="Rensing S.A."/>
        </authorList>
    </citation>
    <scope>NUCLEOTIDE SEQUENCE [LARGE SCALE GENOMIC DNA]</scope>
    <source>
        <strain evidence="2 3">cv. Gransden 2004</strain>
    </source>
</reference>
<dbReference type="Proteomes" id="UP000006727">
    <property type="component" value="Chromosome 4"/>
</dbReference>
<protein>
    <submittedName>
        <fullName evidence="1 2">Uncharacterized protein</fullName>
    </submittedName>
</protein>
<reference evidence="2" key="3">
    <citation type="submission" date="2020-12" db="UniProtKB">
        <authorList>
            <consortium name="EnsemblPlants"/>
        </authorList>
    </citation>
    <scope>IDENTIFICATION</scope>
</reference>
<dbReference type="Gramene" id="Pp3c4_1610V3.1">
    <property type="protein sequence ID" value="Pp3c4_1610V3.1"/>
    <property type="gene ID" value="Pp3c4_1610"/>
</dbReference>
<reference evidence="1 3" key="1">
    <citation type="journal article" date="2008" name="Science">
        <title>The Physcomitrella genome reveals evolutionary insights into the conquest of land by plants.</title>
        <authorList>
            <person name="Rensing S."/>
            <person name="Lang D."/>
            <person name="Zimmer A."/>
            <person name="Terry A."/>
            <person name="Salamov A."/>
            <person name="Shapiro H."/>
            <person name="Nishiyama T."/>
            <person name="Perroud P.-F."/>
            <person name="Lindquist E."/>
            <person name="Kamisugi Y."/>
            <person name="Tanahashi T."/>
            <person name="Sakakibara K."/>
            <person name="Fujita T."/>
            <person name="Oishi K."/>
            <person name="Shin-I T."/>
            <person name="Kuroki Y."/>
            <person name="Toyoda A."/>
            <person name="Suzuki Y."/>
            <person name="Hashimoto A."/>
            <person name="Yamaguchi K."/>
            <person name="Sugano A."/>
            <person name="Kohara Y."/>
            <person name="Fujiyama A."/>
            <person name="Anterola A."/>
            <person name="Aoki S."/>
            <person name="Ashton N."/>
            <person name="Barbazuk W.B."/>
            <person name="Barker E."/>
            <person name="Bennetzen J."/>
            <person name="Bezanilla M."/>
            <person name="Blankenship R."/>
            <person name="Cho S.H."/>
            <person name="Dutcher S."/>
            <person name="Estelle M."/>
            <person name="Fawcett J.A."/>
            <person name="Gundlach H."/>
            <person name="Hanada K."/>
            <person name="Heyl A."/>
            <person name="Hicks K.A."/>
            <person name="Hugh J."/>
            <person name="Lohr M."/>
            <person name="Mayer K."/>
            <person name="Melkozernov A."/>
            <person name="Murata T."/>
            <person name="Nelson D."/>
            <person name="Pils B."/>
            <person name="Prigge M."/>
            <person name="Reiss B."/>
            <person name="Renner T."/>
            <person name="Rombauts S."/>
            <person name="Rushton P."/>
            <person name="Sanderfoot A."/>
            <person name="Schween G."/>
            <person name="Shiu S.-H."/>
            <person name="Stueber K."/>
            <person name="Theodoulou F.L."/>
            <person name="Tu H."/>
            <person name="Van de Peer Y."/>
            <person name="Verrier P.J."/>
            <person name="Waters E."/>
            <person name="Wood A."/>
            <person name="Yang L."/>
            <person name="Cove D."/>
            <person name="Cuming A."/>
            <person name="Hasebe M."/>
            <person name="Lucas S."/>
            <person name="Mishler D.B."/>
            <person name="Reski R."/>
            <person name="Grigoriev I."/>
            <person name="Quatrano R.S."/>
            <person name="Boore J.L."/>
        </authorList>
    </citation>
    <scope>NUCLEOTIDE SEQUENCE [LARGE SCALE GENOMIC DNA]</scope>
    <source>
        <strain evidence="2 3">cv. Gransden 2004</strain>
    </source>
</reference>
<accession>A0A2K1KLS9</accession>
<proteinExistence type="predicted"/>